<comment type="cofactor">
    <cofactor evidence="1">
        <name>Zn(2+)</name>
        <dbReference type="ChEBI" id="CHEBI:29105"/>
    </cofactor>
</comment>
<evidence type="ECO:0000313" key="6">
    <source>
        <dbReference type="EMBL" id="OGD71591.1"/>
    </source>
</evidence>
<dbReference type="InterPro" id="IPR055438">
    <property type="entry name" value="AstE_AspA_cat"/>
</dbReference>
<dbReference type="Proteomes" id="UP000177390">
    <property type="component" value="Unassembled WGS sequence"/>
</dbReference>
<gene>
    <name evidence="6" type="ORF">A3D09_02785</name>
</gene>
<proteinExistence type="predicted"/>
<dbReference type="GO" id="GO:0016788">
    <property type="term" value="F:hydrolase activity, acting on ester bonds"/>
    <property type="evidence" value="ECO:0007669"/>
    <property type="project" value="InterPro"/>
</dbReference>
<keyword evidence="4" id="KW-0862">Zinc</keyword>
<dbReference type="SUPFAM" id="SSF53187">
    <property type="entry name" value="Zn-dependent exopeptidases"/>
    <property type="match status" value="1"/>
</dbReference>
<evidence type="ECO:0000256" key="1">
    <source>
        <dbReference type="ARBA" id="ARBA00001947"/>
    </source>
</evidence>
<evidence type="ECO:0000313" key="7">
    <source>
        <dbReference type="Proteomes" id="UP000177390"/>
    </source>
</evidence>
<keyword evidence="3" id="KW-0378">Hydrolase</keyword>
<sequence length="250" mass="28439">MKNKKKILVVGGLHGDESSGVDLVRRLRKNIPKDTTVVIANPDAVKKNIRFVETDMNRSFAVEVPVSLEEKVAAKLKSKVLDHDVVIDVHNTKAEGTTCAITVCKPSKLHFYLANHFGFDKLVIMPPSGSLISVCPDRAVSLEIETGRRMEFSTAYLMEKIKTLGSKVDEKKQLEIYRFINRVPRNTLVRLDIDLMRLTNFQKLPRDILEKLGLSPEHDYYPIFFKSHEKEEVVFTLVKYIGTRSIISVK</sequence>
<dbReference type="GO" id="GO:0005829">
    <property type="term" value="C:cytosol"/>
    <property type="evidence" value="ECO:0007669"/>
    <property type="project" value="TreeGrafter"/>
</dbReference>
<evidence type="ECO:0000259" key="5">
    <source>
        <dbReference type="Pfam" id="PF24827"/>
    </source>
</evidence>
<dbReference type="EMBL" id="MFAH01000021">
    <property type="protein sequence ID" value="OGD71591.1"/>
    <property type="molecule type" value="Genomic_DNA"/>
</dbReference>
<dbReference type="InterPro" id="IPR050178">
    <property type="entry name" value="AspA/AstE_fam"/>
</dbReference>
<protein>
    <recommendedName>
        <fullName evidence="5">Succinylglutamate desuccinylase/Aspartoacylase catalytic domain-containing protein</fullName>
    </recommendedName>
</protein>
<feature type="domain" description="Succinylglutamate desuccinylase/Aspartoacylase catalytic" evidence="5">
    <location>
        <begin position="4"/>
        <end position="111"/>
    </location>
</feature>
<evidence type="ECO:0000256" key="3">
    <source>
        <dbReference type="ARBA" id="ARBA00022801"/>
    </source>
</evidence>
<organism evidence="6 7">
    <name type="scientific">Candidatus Collierbacteria bacterium RIFCSPHIGHO2_02_FULL_49_10</name>
    <dbReference type="NCBI Taxonomy" id="1817723"/>
    <lineage>
        <taxon>Bacteria</taxon>
        <taxon>Candidatus Collieribacteriota</taxon>
    </lineage>
</organism>
<evidence type="ECO:0000256" key="2">
    <source>
        <dbReference type="ARBA" id="ARBA00022723"/>
    </source>
</evidence>
<evidence type="ECO:0000256" key="4">
    <source>
        <dbReference type="ARBA" id="ARBA00022833"/>
    </source>
</evidence>
<dbReference type="PANTHER" id="PTHR15162">
    <property type="entry name" value="ASPARTOACYLASE"/>
    <property type="match status" value="1"/>
</dbReference>
<dbReference type="AlphaFoldDB" id="A0A1F5EW03"/>
<comment type="caution">
    <text evidence="6">The sequence shown here is derived from an EMBL/GenBank/DDBJ whole genome shotgun (WGS) entry which is preliminary data.</text>
</comment>
<keyword evidence="2" id="KW-0479">Metal-binding</keyword>
<accession>A0A1F5EW03</accession>
<dbReference type="PANTHER" id="PTHR15162:SF7">
    <property type="entry name" value="SUCCINYLGLUTAMATE DESUCCINYLASE"/>
    <property type="match status" value="1"/>
</dbReference>
<name>A0A1F5EW03_9BACT</name>
<dbReference type="Pfam" id="PF24827">
    <property type="entry name" value="AstE_AspA_cat"/>
    <property type="match status" value="1"/>
</dbReference>
<dbReference type="Gene3D" id="3.40.630.10">
    <property type="entry name" value="Zn peptidases"/>
    <property type="match status" value="1"/>
</dbReference>
<dbReference type="GO" id="GO:0046872">
    <property type="term" value="F:metal ion binding"/>
    <property type="evidence" value="ECO:0007669"/>
    <property type="project" value="UniProtKB-KW"/>
</dbReference>
<reference evidence="6 7" key="1">
    <citation type="journal article" date="2016" name="Nat. Commun.">
        <title>Thousands of microbial genomes shed light on interconnected biogeochemical processes in an aquifer system.</title>
        <authorList>
            <person name="Anantharaman K."/>
            <person name="Brown C.T."/>
            <person name="Hug L.A."/>
            <person name="Sharon I."/>
            <person name="Castelle C.J."/>
            <person name="Probst A.J."/>
            <person name="Thomas B.C."/>
            <person name="Singh A."/>
            <person name="Wilkins M.J."/>
            <person name="Karaoz U."/>
            <person name="Brodie E.L."/>
            <person name="Williams K.H."/>
            <person name="Hubbard S.S."/>
            <person name="Banfield J.F."/>
        </authorList>
    </citation>
    <scope>NUCLEOTIDE SEQUENCE [LARGE SCALE GENOMIC DNA]</scope>
</reference>